<dbReference type="AlphaFoldDB" id="W6ZWV7"/>
<dbReference type="Proteomes" id="UP000030640">
    <property type="component" value="Unassembled WGS sequence"/>
</dbReference>
<proteinExistence type="predicted"/>
<sequence>MLLDGCEGQQDSQQVRLYMTGNIRNLLKEDNMETSPNIADTHRIFLRMSRKKKTLSKRREDIQASYKKTKTDNKTNGLTSMIMMEQ</sequence>
<dbReference type="GeneID" id="20041122"/>
<keyword evidence="2" id="KW-1185">Reference proteome</keyword>
<gene>
    <name evidence="1" type="ORF">C922_05848</name>
</gene>
<dbReference type="RefSeq" id="XP_008819641.1">
    <property type="nucleotide sequence ID" value="XM_008821419.1"/>
</dbReference>
<dbReference type="VEuPathDB" id="PlasmoDB:C922_05848"/>
<evidence type="ECO:0000313" key="1">
    <source>
        <dbReference type="EMBL" id="EUD63065.1"/>
    </source>
</evidence>
<evidence type="ECO:0000313" key="2">
    <source>
        <dbReference type="Proteomes" id="UP000030640"/>
    </source>
</evidence>
<protein>
    <submittedName>
        <fullName evidence="1">Uncharacterized protein</fullName>
    </submittedName>
</protein>
<dbReference type="EMBL" id="KI965699">
    <property type="protein sequence ID" value="EUD63065.1"/>
    <property type="molecule type" value="Genomic_DNA"/>
</dbReference>
<organism evidence="1 2">
    <name type="scientific">Plasmodium inui San Antonio 1</name>
    <dbReference type="NCBI Taxonomy" id="1237626"/>
    <lineage>
        <taxon>Eukaryota</taxon>
        <taxon>Sar</taxon>
        <taxon>Alveolata</taxon>
        <taxon>Apicomplexa</taxon>
        <taxon>Aconoidasida</taxon>
        <taxon>Haemosporida</taxon>
        <taxon>Plasmodiidae</taxon>
        <taxon>Plasmodium</taxon>
        <taxon>Plasmodium (Plasmodium)</taxon>
    </lineage>
</organism>
<name>W6ZWV7_9APIC</name>
<reference evidence="1 2" key="1">
    <citation type="submission" date="2013-02" db="EMBL/GenBank/DDBJ databases">
        <title>The Genome Sequence of Plasmodium inui San Antonio 1.</title>
        <authorList>
            <consortium name="The Broad Institute Genome Sequencing Platform"/>
            <consortium name="The Broad Institute Genome Sequencing Center for Infectious Disease"/>
            <person name="Neafsey D."/>
            <person name="Cheeseman I."/>
            <person name="Volkman S."/>
            <person name="Adams J."/>
            <person name="Walker B."/>
            <person name="Young S.K."/>
            <person name="Zeng Q."/>
            <person name="Gargeya S."/>
            <person name="Fitzgerald M."/>
            <person name="Haas B."/>
            <person name="Abouelleil A."/>
            <person name="Alvarado L."/>
            <person name="Arachchi H.M."/>
            <person name="Berlin A.M."/>
            <person name="Chapman S.B."/>
            <person name="Dewar J."/>
            <person name="Goldberg J."/>
            <person name="Griggs A."/>
            <person name="Gujja S."/>
            <person name="Hansen M."/>
            <person name="Howarth C."/>
            <person name="Imamovic A."/>
            <person name="Larimer J."/>
            <person name="McCowan C."/>
            <person name="Murphy C."/>
            <person name="Neiman D."/>
            <person name="Pearson M."/>
            <person name="Priest M."/>
            <person name="Roberts A."/>
            <person name="Saif S."/>
            <person name="Shea T."/>
            <person name="Sisk P."/>
            <person name="Sykes S."/>
            <person name="Wortman J."/>
            <person name="Nusbaum C."/>
            <person name="Birren B."/>
        </authorList>
    </citation>
    <scope>NUCLEOTIDE SEQUENCE [LARGE SCALE GENOMIC DNA]</scope>
    <source>
        <strain evidence="1 2">San Antonio 1</strain>
    </source>
</reference>
<accession>W6ZWV7</accession>